<dbReference type="Proteomes" id="UP001161247">
    <property type="component" value="Chromosome 3"/>
</dbReference>
<evidence type="ECO:0000256" key="7">
    <source>
        <dbReference type="ARBA" id="ARBA00023242"/>
    </source>
</evidence>
<sequence length="520" mass="57936">MGFSLRRIAALSVVLSFCVLFSFASFPPSATALKGIDVGNPAVDVTPSTLVEHDGSKGAALCERVQVSGISRLKLAKYVTAYRVMVAPSVVIPERLHHKIQICIQRNSSLGLCQCGKDDWKNLQKGVLMSVGSPYEDRYIDVKFAADLSGSVTVTIQEDFQQWRLGLLALGVILFFLAPVISSWVPFYYSSSMAIGICVVVLILLFQGMKLLPTNRKNFFYLTIYGSVLGAGSFLLKHFSMMVNSLLVNFGLSEEMHNPVSVFLFVGIVIAGAGLGYWLVRKFVIAEDGSVDVGIAQFVKWAIRTIAVTLILQSTLDTPLAILMLGSCLLCYFLFTSVNWDEAGLQSFSQSGSSWPWSTDNAIVKHKHAEFYSRPWKKDPRSTIWDIPKGSFPKSPVKVPTSGLLSPAQRVNKRRQQQDSYSPSGRRSARSRKDYYSTYHKTPNRKKYTQEEWEQFTQEATRQAVAELTSSPEFTEWVINSADRMQILPDDTSDETVGSGSDSTDEQVFDDSTGFRLFKW</sequence>
<dbReference type="PANTHER" id="PTHR31587:SF3">
    <property type="entry name" value="EXPRESSED PROTEIN"/>
    <property type="match status" value="1"/>
</dbReference>
<dbReference type="EMBL" id="OX459120">
    <property type="protein sequence ID" value="CAI9099217.1"/>
    <property type="molecule type" value="Genomic_DNA"/>
</dbReference>
<evidence type="ECO:0000256" key="1">
    <source>
        <dbReference type="ARBA" id="ARBA00004575"/>
    </source>
</evidence>
<dbReference type="AlphaFoldDB" id="A0AAV1CUQ6"/>
<keyword evidence="4 10" id="KW-0732">Signal</keyword>
<evidence type="ECO:0000256" key="9">
    <source>
        <dbReference type="SAM" id="Phobius"/>
    </source>
</evidence>
<feature type="transmembrane region" description="Helical" evidence="9">
    <location>
        <begin position="260"/>
        <end position="280"/>
    </location>
</feature>
<feature type="transmembrane region" description="Helical" evidence="9">
    <location>
        <begin position="218"/>
        <end position="240"/>
    </location>
</feature>
<feature type="chain" id="PRO_5043695905" evidence="10">
    <location>
        <begin position="33"/>
        <end position="520"/>
    </location>
</feature>
<dbReference type="InterPro" id="IPR019358">
    <property type="entry name" value="NEMP_fam"/>
</dbReference>
<evidence type="ECO:0000313" key="11">
    <source>
        <dbReference type="EMBL" id="CAI9099217.1"/>
    </source>
</evidence>
<evidence type="ECO:0000256" key="2">
    <source>
        <dbReference type="ARBA" id="ARBA00005748"/>
    </source>
</evidence>
<proteinExistence type="inferred from homology"/>
<keyword evidence="7" id="KW-0539">Nucleus</keyword>
<organism evidence="11 12">
    <name type="scientific">Oldenlandia corymbosa var. corymbosa</name>
    <dbReference type="NCBI Taxonomy" id="529605"/>
    <lineage>
        <taxon>Eukaryota</taxon>
        <taxon>Viridiplantae</taxon>
        <taxon>Streptophyta</taxon>
        <taxon>Embryophyta</taxon>
        <taxon>Tracheophyta</taxon>
        <taxon>Spermatophyta</taxon>
        <taxon>Magnoliopsida</taxon>
        <taxon>eudicotyledons</taxon>
        <taxon>Gunneridae</taxon>
        <taxon>Pentapetalae</taxon>
        <taxon>asterids</taxon>
        <taxon>lamiids</taxon>
        <taxon>Gentianales</taxon>
        <taxon>Rubiaceae</taxon>
        <taxon>Rubioideae</taxon>
        <taxon>Spermacoceae</taxon>
        <taxon>Hedyotis-Oldenlandia complex</taxon>
        <taxon>Oldenlandia</taxon>
    </lineage>
</organism>
<evidence type="ECO:0000256" key="4">
    <source>
        <dbReference type="ARBA" id="ARBA00022729"/>
    </source>
</evidence>
<accession>A0AAV1CUQ6</accession>
<comment type="subcellular location">
    <subcellularLocation>
        <location evidence="1">Nucleus inner membrane</location>
        <topology evidence="1">Multi-pass membrane protein</topology>
        <orientation evidence="1">Nucleoplasmic side</orientation>
    </subcellularLocation>
</comment>
<dbReference type="GO" id="GO:0005637">
    <property type="term" value="C:nuclear inner membrane"/>
    <property type="evidence" value="ECO:0007669"/>
    <property type="project" value="UniProtKB-SubCell"/>
</dbReference>
<dbReference type="PANTHER" id="PTHR31587">
    <property type="entry name" value="TRANSMEMBRANE PROTEIN (DUF2215)"/>
    <property type="match status" value="1"/>
</dbReference>
<evidence type="ECO:0000313" key="12">
    <source>
        <dbReference type="Proteomes" id="UP001161247"/>
    </source>
</evidence>
<feature type="transmembrane region" description="Helical" evidence="9">
    <location>
        <begin position="165"/>
        <end position="181"/>
    </location>
</feature>
<reference evidence="11" key="1">
    <citation type="submission" date="2023-03" db="EMBL/GenBank/DDBJ databases">
        <authorList>
            <person name="Julca I."/>
        </authorList>
    </citation>
    <scope>NUCLEOTIDE SEQUENCE</scope>
</reference>
<feature type="signal peptide" evidence="10">
    <location>
        <begin position="1"/>
        <end position="32"/>
    </location>
</feature>
<dbReference type="Pfam" id="PF10225">
    <property type="entry name" value="NEMP"/>
    <property type="match status" value="1"/>
</dbReference>
<feature type="region of interest" description="Disordered" evidence="8">
    <location>
        <begin position="395"/>
        <end position="436"/>
    </location>
</feature>
<evidence type="ECO:0000256" key="5">
    <source>
        <dbReference type="ARBA" id="ARBA00022989"/>
    </source>
</evidence>
<protein>
    <submittedName>
        <fullName evidence="11">OLC1v1036003C2</fullName>
    </submittedName>
</protein>
<evidence type="ECO:0000256" key="8">
    <source>
        <dbReference type="SAM" id="MobiDB-lite"/>
    </source>
</evidence>
<evidence type="ECO:0000256" key="6">
    <source>
        <dbReference type="ARBA" id="ARBA00023136"/>
    </source>
</evidence>
<keyword evidence="5 9" id="KW-1133">Transmembrane helix</keyword>
<keyword evidence="6 9" id="KW-0472">Membrane</keyword>
<keyword evidence="12" id="KW-1185">Reference proteome</keyword>
<feature type="region of interest" description="Disordered" evidence="8">
    <location>
        <begin position="489"/>
        <end position="508"/>
    </location>
</feature>
<evidence type="ECO:0000256" key="10">
    <source>
        <dbReference type="SAM" id="SignalP"/>
    </source>
</evidence>
<name>A0AAV1CUQ6_OLDCO</name>
<evidence type="ECO:0000256" key="3">
    <source>
        <dbReference type="ARBA" id="ARBA00022692"/>
    </source>
</evidence>
<comment type="similarity">
    <text evidence="2">Belongs to the NEMP family.</text>
</comment>
<feature type="transmembrane region" description="Helical" evidence="9">
    <location>
        <begin position="187"/>
        <end position="206"/>
    </location>
</feature>
<keyword evidence="3 9" id="KW-0812">Transmembrane</keyword>
<gene>
    <name evidence="11" type="ORF">OLC1_LOCUS9279</name>
</gene>